<dbReference type="KEGG" id="pami:JCM7686_1345"/>
<keyword evidence="1 5" id="KW-0732">Signal</keyword>
<dbReference type="RefSeq" id="WP_020950084.1">
    <property type="nucleotide sequence ID" value="NC_022041.1"/>
</dbReference>
<evidence type="ECO:0000313" key="7">
    <source>
        <dbReference type="EMBL" id="AGT08446.1"/>
    </source>
</evidence>
<dbReference type="STRING" id="1367847.JCM7686_1345"/>
<dbReference type="PATRIC" id="fig|1367847.3.peg.1315"/>
<dbReference type="InterPro" id="IPR013766">
    <property type="entry name" value="Thioredoxin_domain"/>
</dbReference>
<dbReference type="HOGENOM" id="CLU_000288_47_4_5"/>
<dbReference type="Pfam" id="PF18312">
    <property type="entry name" value="ScsC_N"/>
    <property type="match status" value="1"/>
</dbReference>
<dbReference type="eggNOG" id="COG1651">
    <property type="taxonomic scope" value="Bacteria"/>
</dbReference>
<evidence type="ECO:0000259" key="6">
    <source>
        <dbReference type="PROSITE" id="PS51352"/>
    </source>
</evidence>
<evidence type="ECO:0000256" key="4">
    <source>
        <dbReference type="ARBA" id="ARBA00023284"/>
    </source>
</evidence>
<dbReference type="InterPro" id="IPR041205">
    <property type="entry name" value="ScsC_N"/>
</dbReference>
<proteinExistence type="predicted"/>
<dbReference type="CDD" id="cd03023">
    <property type="entry name" value="DsbA_Com1_like"/>
    <property type="match status" value="1"/>
</dbReference>
<dbReference type="Gene3D" id="3.40.30.10">
    <property type="entry name" value="Glutaredoxin"/>
    <property type="match status" value="1"/>
</dbReference>
<keyword evidence="3" id="KW-1015">Disulfide bond</keyword>
<organism evidence="7 8">
    <name type="scientific">Paracoccus aminophilus JCM 7686</name>
    <dbReference type="NCBI Taxonomy" id="1367847"/>
    <lineage>
        <taxon>Bacteria</taxon>
        <taxon>Pseudomonadati</taxon>
        <taxon>Pseudomonadota</taxon>
        <taxon>Alphaproteobacteria</taxon>
        <taxon>Rhodobacterales</taxon>
        <taxon>Paracoccaceae</taxon>
        <taxon>Paracoccus</taxon>
    </lineage>
</organism>
<dbReference type="InterPro" id="IPR001853">
    <property type="entry name" value="DSBA-like_thioredoxin_dom"/>
</dbReference>
<dbReference type="PROSITE" id="PS51352">
    <property type="entry name" value="THIOREDOXIN_2"/>
    <property type="match status" value="1"/>
</dbReference>
<dbReference type="InterPro" id="IPR036249">
    <property type="entry name" value="Thioredoxin-like_sf"/>
</dbReference>
<dbReference type="GO" id="GO:0016491">
    <property type="term" value="F:oxidoreductase activity"/>
    <property type="evidence" value="ECO:0007669"/>
    <property type="project" value="UniProtKB-KW"/>
</dbReference>
<dbReference type="PANTHER" id="PTHR13887:SF14">
    <property type="entry name" value="DISULFIDE BOND FORMATION PROTEIN D"/>
    <property type="match status" value="1"/>
</dbReference>
<feature type="domain" description="Thioredoxin" evidence="6">
    <location>
        <begin position="47"/>
        <end position="246"/>
    </location>
</feature>
<keyword evidence="8" id="KW-1185">Reference proteome</keyword>
<name>S5YT94_PARAH</name>
<dbReference type="EMBL" id="CP006650">
    <property type="protein sequence ID" value="AGT08446.1"/>
    <property type="molecule type" value="Genomic_DNA"/>
</dbReference>
<protein>
    <submittedName>
        <fullName evidence="7">DsbA oxidoreductase</fullName>
    </submittedName>
</protein>
<feature type="chain" id="PRO_5004535004" evidence="5">
    <location>
        <begin position="21"/>
        <end position="252"/>
    </location>
</feature>
<evidence type="ECO:0000256" key="5">
    <source>
        <dbReference type="SAM" id="SignalP"/>
    </source>
</evidence>
<accession>S5YT94</accession>
<keyword evidence="4" id="KW-0676">Redox-active center</keyword>
<dbReference type="SUPFAM" id="SSF52833">
    <property type="entry name" value="Thioredoxin-like"/>
    <property type="match status" value="1"/>
</dbReference>
<dbReference type="Proteomes" id="UP000015480">
    <property type="component" value="Chromosome"/>
</dbReference>
<gene>
    <name evidence="7" type="ORF">JCM7686_1345</name>
</gene>
<evidence type="ECO:0000313" key="8">
    <source>
        <dbReference type="Proteomes" id="UP000015480"/>
    </source>
</evidence>
<dbReference type="OrthoDB" id="9780147at2"/>
<dbReference type="AlphaFoldDB" id="S5YT94"/>
<dbReference type="Pfam" id="PF01323">
    <property type="entry name" value="DSBA"/>
    <property type="match status" value="1"/>
</dbReference>
<evidence type="ECO:0000256" key="2">
    <source>
        <dbReference type="ARBA" id="ARBA00023002"/>
    </source>
</evidence>
<reference evidence="7 8" key="1">
    <citation type="journal article" date="2014" name="BMC Genomics">
        <title>Architecture and functions of a multipartite genome of the methylotrophic bacterium Paracoccus aminophilus JCM 7686, containing primary and secondary chromids.</title>
        <authorList>
            <person name="Dziewit L."/>
            <person name="Czarnecki J."/>
            <person name="Wibberg D."/>
            <person name="Radlinska M."/>
            <person name="Mrozek P."/>
            <person name="Szymczak M."/>
            <person name="Schluter A."/>
            <person name="Puhler A."/>
            <person name="Bartosik D."/>
        </authorList>
    </citation>
    <scope>NUCLEOTIDE SEQUENCE [LARGE SCALE GENOMIC DNA]</scope>
    <source>
        <strain evidence="7">JCM 7686</strain>
    </source>
</reference>
<dbReference type="PANTHER" id="PTHR13887">
    <property type="entry name" value="GLUTATHIONE S-TRANSFERASE KAPPA"/>
    <property type="match status" value="1"/>
</dbReference>
<evidence type="ECO:0000256" key="3">
    <source>
        <dbReference type="ARBA" id="ARBA00023157"/>
    </source>
</evidence>
<keyword evidence="2" id="KW-0560">Oxidoreductase</keyword>
<sequence>MKAILTAAALCAATALPAAAFDPAKMSPAEKEAFGTAIRDYLMANPEVLVESINELEARRVAQEGQNDKIMVANNKAEIFDDGHSWVGGNLDGDITMVEFVDYKCGFCKKVNPDVEALIKSDGKIKFILKEFPILGQESDIAARFAISVQQVSGPEAYKKAHDELMALRGPVNLESLTKVATDLGLDPQPIINRMNTEEVTAVIRSNHQLAEKMAIMGTPTFIIGPEMLRGVPPDGMSGAVEAARKSQAEQG</sequence>
<evidence type="ECO:0000256" key="1">
    <source>
        <dbReference type="ARBA" id="ARBA00022729"/>
    </source>
</evidence>
<feature type="signal peptide" evidence="5">
    <location>
        <begin position="1"/>
        <end position="20"/>
    </location>
</feature>